<dbReference type="Proteomes" id="UP000748752">
    <property type="component" value="Unassembled WGS sequence"/>
</dbReference>
<dbReference type="PANTHER" id="PTHR22588:SF3">
    <property type="entry name" value="VWFA DOMAIN-CONTAINING PROTEIN"/>
    <property type="match status" value="1"/>
</dbReference>
<dbReference type="SUPFAM" id="SSF63446">
    <property type="entry name" value="Type I dockerin domain"/>
    <property type="match status" value="1"/>
</dbReference>
<proteinExistence type="predicted"/>
<feature type="signal peptide" evidence="1">
    <location>
        <begin position="1"/>
        <end position="29"/>
    </location>
</feature>
<dbReference type="PROSITE" id="PS50234">
    <property type="entry name" value="VWFA"/>
    <property type="match status" value="1"/>
</dbReference>
<dbReference type="InterPro" id="IPR010607">
    <property type="entry name" value="DUF1194"/>
</dbReference>
<evidence type="ECO:0000313" key="4">
    <source>
        <dbReference type="Proteomes" id="UP000748752"/>
    </source>
</evidence>
<dbReference type="SUPFAM" id="SSF53300">
    <property type="entry name" value="vWA-like"/>
    <property type="match status" value="1"/>
</dbReference>
<evidence type="ECO:0000313" key="3">
    <source>
        <dbReference type="EMBL" id="MBK1632383.1"/>
    </source>
</evidence>
<dbReference type="InterPro" id="IPR013783">
    <property type="entry name" value="Ig-like_fold"/>
</dbReference>
<dbReference type="Gene3D" id="2.60.40.10">
    <property type="entry name" value="Immunoglobulins"/>
    <property type="match status" value="1"/>
</dbReference>
<feature type="chain" id="PRO_5047052354" description="VWFA domain-containing protein" evidence="1">
    <location>
        <begin position="30"/>
        <end position="974"/>
    </location>
</feature>
<dbReference type="EMBL" id="NRRV01000046">
    <property type="protein sequence ID" value="MBK1632383.1"/>
    <property type="molecule type" value="Genomic_DNA"/>
</dbReference>
<dbReference type="PROSITE" id="PS00018">
    <property type="entry name" value="EF_HAND_1"/>
    <property type="match status" value="2"/>
</dbReference>
<dbReference type="InterPro" id="IPR036439">
    <property type="entry name" value="Dockerin_dom_sf"/>
</dbReference>
<dbReference type="PRINTS" id="PR00453">
    <property type="entry name" value="VWFADOMAIN"/>
</dbReference>
<keyword evidence="4" id="KW-1185">Reference proteome</keyword>
<organism evidence="3 4">
    <name type="scientific">Thiohalocapsa halophila</name>
    <dbReference type="NCBI Taxonomy" id="69359"/>
    <lineage>
        <taxon>Bacteria</taxon>
        <taxon>Pseudomonadati</taxon>
        <taxon>Pseudomonadota</taxon>
        <taxon>Gammaproteobacteria</taxon>
        <taxon>Chromatiales</taxon>
        <taxon>Chromatiaceae</taxon>
        <taxon>Thiohalocapsa</taxon>
    </lineage>
</organism>
<accession>A0ABS1CL19</accession>
<dbReference type="InterPro" id="IPR036465">
    <property type="entry name" value="vWFA_dom_sf"/>
</dbReference>
<dbReference type="RefSeq" id="WP_200239913.1">
    <property type="nucleotide sequence ID" value="NZ_NRRV01000046.1"/>
</dbReference>
<sequence>MSKHSKTPGRALRALALLATLAFSPLAWAVTDLVFVVDGSGSISSTDWNIQKDGIVAALQDPLTVPVDGSIGVAVVQFSGSARVEFPYRIIDSAADVSAAVAAVTGMSQIRGSTGPGEGIQAATGHMLPNARMTADQSFCLSTDGTTNTGTSVGTAISQAKSAGFGLDKFSVIAIEDLPFFDAQRAESHYGPHVFGGGTVFVVKNAVEFANTIGTLCLGEPVKLVGLEVTQAVQDLENSVALVENKDTLVRAYLEPQNGTDPVKATARLRGYNALGTELSGSPLTAVNAGAAITAKPDALDRRPTKDDSLNFRLPTSWTTGTVTLELEGVGNTLTCEEAAGPTANDCMAQVAFNTGSEVELKFFKVQWEDNGGTTHVPSSADLNNLEQRALAMLPTAQVDRTTGSTIDMGTGFPALADVNAELEWKRFLDLCWSVLGCERRYYGALRNPGSLSGLANDIPGTVSSSIIKDGDVVGRNVHIHEIGHTMGRHHAVSATAVGTDGAGRPLGPCRSVAGTTAPDFPFVENVSGSLRSVLGPLTLGDEKIMFGWDSLRDMVLDPTAHYELMSYCGNSNNTSQWISSFTWEGLRNTINSEFDNLPPAGAGTGTSYMMMRGRMNFSTGTAEFRPVLGFEVGSGITPPTPPAGDYDLVLLDGSGAEISSIAFTPVRMDPFLSNPSARGDELGLFLIPVLDDGSVRGARVESAGMTLTSVTASDNPPTVQLLSPNGGEVWSGTNETVSWSQNDADGDDLIAAVQFSPDNGATWQTIGMDVQATSVDVNPQELAETNQALIRVQVSDGFDTAEDVSDATFTTPNSAPTCDITQPGSGDLFVSVQPVNFVAFTNDVEDGTVAGSNISWSSDLDGNLGAGSSITPTADELTEGTHTITMICTDSGGATDEDSVQIDVARVAGPTFTPGDADGDGDIDRDDVLAIIRNLRQNPATSCPACDMDGDGDIDGLDFREALLSCTRPRCAP</sequence>
<gene>
    <name evidence="3" type="ORF">CKO31_16890</name>
</gene>
<dbReference type="InterPro" id="IPR052229">
    <property type="entry name" value="Collagen-VI/PIF"/>
</dbReference>
<protein>
    <recommendedName>
        <fullName evidence="2">VWFA domain-containing protein</fullName>
    </recommendedName>
</protein>
<dbReference type="SMART" id="SM00327">
    <property type="entry name" value="VWA"/>
    <property type="match status" value="1"/>
</dbReference>
<dbReference type="Gene3D" id="3.40.50.410">
    <property type="entry name" value="von Willebrand factor, type A domain"/>
    <property type="match status" value="1"/>
</dbReference>
<keyword evidence="1" id="KW-0732">Signal</keyword>
<dbReference type="Gene3D" id="1.10.1330.10">
    <property type="entry name" value="Dockerin domain"/>
    <property type="match status" value="1"/>
</dbReference>
<dbReference type="Pfam" id="PF00404">
    <property type="entry name" value="Dockerin_1"/>
    <property type="match status" value="1"/>
</dbReference>
<evidence type="ECO:0000259" key="2">
    <source>
        <dbReference type="PROSITE" id="PS50234"/>
    </source>
</evidence>
<dbReference type="InterPro" id="IPR002035">
    <property type="entry name" value="VWF_A"/>
</dbReference>
<feature type="domain" description="VWFA" evidence="2">
    <location>
        <begin position="32"/>
        <end position="175"/>
    </location>
</feature>
<dbReference type="InterPro" id="IPR018247">
    <property type="entry name" value="EF_Hand_1_Ca_BS"/>
</dbReference>
<dbReference type="Pfam" id="PF06707">
    <property type="entry name" value="DUF1194"/>
    <property type="match status" value="1"/>
</dbReference>
<dbReference type="PANTHER" id="PTHR22588">
    <property type="entry name" value="VWFA DOMAIN-CONTAINING PROTEIN"/>
    <property type="match status" value="1"/>
</dbReference>
<name>A0ABS1CL19_9GAMM</name>
<dbReference type="InterPro" id="IPR002105">
    <property type="entry name" value="Dockerin_1_rpt"/>
</dbReference>
<comment type="caution">
    <text evidence="3">The sequence shown here is derived from an EMBL/GenBank/DDBJ whole genome shotgun (WGS) entry which is preliminary data.</text>
</comment>
<evidence type="ECO:0000256" key="1">
    <source>
        <dbReference type="SAM" id="SignalP"/>
    </source>
</evidence>
<reference evidence="3 4" key="1">
    <citation type="journal article" date="2020" name="Microorganisms">
        <title>Osmotic Adaptation and Compatible Solute Biosynthesis of Phototrophic Bacteria as Revealed from Genome Analyses.</title>
        <authorList>
            <person name="Imhoff J.F."/>
            <person name="Rahn T."/>
            <person name="Kunzel S."/>
            <person name="Keller A."/>
            <person name="Neulinger S.C."/>
        </authorList>
    </citation>
    <scope>NUCLEOTIDE SEQUENCE [LARGE SCALE GENOMIC DNA]</scope>
    <source>
        <strain evidence="3 4">DSM 6210</strain>
    </source>
</reference>